<name>A0ABS7HY87_9MICO</name>
<dbReference type="Proteomes" id="UP000777440">
    <property type="component" value="Unassembled WGS sequence"/>
</dbReference>
<evidence type="ECO:0000259" key="4">
    <source>
        <dbReference type="PROSITE" id="PS50932"/>
    </source>
</evidence>
<dbReference type="CDD" id="cd06267">
    <property type="entry name" value="PBP1_LacI_sugar_binding-like"/>
    <property type="match status" value="1"/>
</dbReference>
<organism evidence="5 6">
    <name type="scientific">Microbacterium ureisolvens</name>
    <dbReference type="NCBI Taxonomy" id="2781186"/>
    <lineage>
        <taxon>Bacteria</taxon>
        <taxon>Bacillati</taxon>
        <taxon>Actinomycetota</taxon>
        <taxon>Actinomycetes</taxon>
        <taxon>Micrococcales</taxon>
        <taxon>Microbacteriaceae</taxon>
        <taxon>Microbacterium</taxon>
    </lineage>
</organism>
<dbReference type="RefSeq" id="WP_220339678.1">
    <property type="nucleotide sequence ID" value="NZ_JAEUAX010000005.1"/>
</dbReference>
<gene>
    <name evidence="5" type="ORF">JNB61_11245</name>
</gene>
<dbReference type="InterPro" id="IPR046335">
    <property type="entry name" value="LacI/GalR-like_sensor"/>
</dbReference>
<keyword evidence="3" id="KW-0804">Transcription</keyword>
<dbReference type="InterPro" id="IPR000843">
    <property type="entry name" value="HTH_LacI"/>
</dbReference>
<dbReference type="SMART" id="SM00354">
    <property type="entry name" value="HTH_LACI"/>
    <property type="match status" value="1"/>
</dbReference>
<reference evidence="5 6" key="1">
    <citation type="journal article" date="2021" name="MBio">
        <title>Poor Competitiveness of Bradyrhizobium in Pigeon Pea Root Colonization in Indian Soils.</title>
        <authorList>
            <person name="Chalasani D."/>
            <person name="Basu A."/>
            <person name="Pullabhotla S.V.S.R.N."/>
            <person name="Jorrin B."/>
            <person name="Neal A.L."/>
            <person name="Poole P.S."/>
            <person name="Podile A.R."/>
            <person name="Tkacz A."/>
        </authorList>
    </citation>
    <scope>NUCLEOTIDE SEQUENCE [LARGE SCALE GENOMIC DNA]</scope>
    <source>
        <strain evidence="5 6">HU12</strain>
    </source>
</reference>
<comment type="caution">
    <text evidence="5">The sequence shown here is derived from an EMBL/GenBank/DDBJ whole genome shotgun (WGS) entry which is preliminary data.</text>
</comment>
<dbReference type="Pfam" id="PF00356">
    <property type="entry name" value="LacI"/>
    <property type="match status" value="1"/>
</dbReference>
<dbReference type="PANTHER" id="PTHR30146:SF109">
    <property type="entry name" value="HTH-TYPE TRANSCRIPTIONAL REGULATOR GALS"/>
    <property type="match status" value="1"/>
</dbReference>
<proteinExistence type="predicted"/>
<dbReference type="SUPFAM" id="SSF47413">
    <property type="entry name" value="lambda repressor-like DNA-binding domains"/>
    <property type="match status" value="1"/>
</dbReference>
<dbReference type="Gene3D" id="3.40.50.2300">
    <property type="match status" value="2"/>
</dbReference>
<dbReference type="Gene3D" id="1.10.260.40">
    <property type="entry name" value="lambda repressor-like DNA-binding domains"/>
    <property type="match status" value="1"/>
</dbReference>
<evidence type="ECO:0000256" key="1">
    <source>
        <dbReference type="ARBA" id="ARBA00023015"/>
    </source>
</evidence>
<keyword evidence="2 5" id="KW-0238">DNA-binding</keyword>
<dbReference type="PROSITE" id="PS50932">
    <property type="entry name" value="HTH_LACI_2"/>
    <property type="match status" value="1"/>
</dbReference>
<dbReference type="EMBL" id="JAEUAX010000005">
    <property type="protein sequence ID" value="MBW9110349.1"/>
    <property type="molecule type" value="Genomic_DNA"/>
</dbReference>
<accession>A0ABS7HY87</accession>
<sequence length="341" mass="36109">MEEAETDARPVRRKAPPTIYDVAKLTGFSASTVSRALNKPGRINAKTEERIRDAAASIGYQLNPMARALPTGRTDTMAVLISDITNPVYLQLLRGAEHVATSSELTLVFAESQEDPALELSTARRLLPSVDGMLLFGSRLTDDQILDLAEIKPVVLANREVEGVPAIVPEVTVGIRQAVDHLQSLGHRSIGYVSGPATSWMNRRRWEVVFESAVARGLTVVEIPIGDATMAGGEAALPRVLASGVTAVLTYNDLVALGLLRTARAARIDVPGGLSIVGFDNVFGADLTTPTLTSIGTPSTEVGEAAMRRLLGELDREAEAAAGLLETSLVVRESTGPPGAA</sequence>
<dbReference type="InterPro" id="IPR010982">
    <property type="entry name" value="Lambda_DNA-bd_dom_sf"/>
</dbReference>
<evidence type="ECO:0000313" key="6">
    <source>
        <dbReference type="Proteomes" id="UP000777440"/>
    </source>
</evidence>
<dbReference type="GO" id="GO:0003677">
    <property type="term" value="F:DNA binding"/>
    <property type="evidence" value="ECO:0007669"/>
    <property type="project" value="UniProtKB-KW"/>
</dbReference>
<dbReference type="PANTHER" id="PTHR30146">
    <property type="entry name" value="LACI-RELATED TRANSCRIPTIONAL REPRESSOR"/>
    <property type="match status" value="1"/>
</dbReference>
<keyword evidence="6" id="KW-1185">Reference proteome</keyword>
<evidence type="ECO:0000256" key="2">
    <source>
        <dbReference type="ARBA" id="ARBA00023125"/>
    </source>
</evidence>
<dbReference type="CDD" id="cd01392">
    <property type="entry name" value="HTH_LacI"/>
    <property type="match status" value="1"/>
</dbReference>
<dbReference type="Pfam" id="PF13377">
    <property type="entry name" value="Peripla_BP_3"/>
    <property type="match status" value="1"/>
</dbReference>
<evidence type="ECO:0000256" key="3">
    <source>
        <dbReference type="ARBA" id="ARBA00023163"/>
    </source>
</evidence>
<keyword evidence="1" id="KW-0805">Transcription regulation</keyword>
<dbReference type="SUPFAM" id="SSF53822">
    <property type="entry name" value="Periplasmic binding protein-like I"/>
    <property type="match status" value="1"/>
</dbReference>
<dbReference type="InterPro" id="IPR028082">
    <property type="entry name" value="Peripla_BP_I"/>
</dbReference>
<feature type="domain" description="HTH lacI-type" evidence="4">
    <location>
        <begin position="17"/>
        <end position="71"/>
    </location>
</feature>
<protein>
    <submittedName>
        <fullName evidence="5">LacI family DNA-binding transcriptional regulator</fullName>
    </submittedName>
</protein>
<evidence type="ECO:0000313" key="5">
    <source>
        <dbReference type="EMBL" id="MBW9110349.1"/>
    </source>
</evidence>